<dbReference type="HOGENOM" id="CLU_004534_2_0_9"/>
<feature type="transmembrane region" description="Helical" evidence="6">
    <location>
        <begin position="388"/>
        <end position="409"/>
    </location>
</feature>
<dbReference type="InterPro" id="IPR017500">
    <property type="entry name" value="Phage_infect_YhgE_N"/>
</dbReference>
<feature type="transmembrane region" description="Helical" evidence="6">
    <location>
        <begin position="460"/>
        <end position="478"/>
    </location>
</feature>
<dbReference type="EMBL" id="ABVQ01000037">
    <property type="protein sequence ID" value="EEC56127.1"/>
    <property type="molecule type" value="Genomic_DNA"/>
</dbReference>
<evidence type="ECO:0000256" key="1">
    <source>
        <dbReference type="ARBA" id="ARBA00004141"/>
    </source>
</evidence>
<dbReference type="NCBIfam" id="TIGR03062">
    <property type="entry name" value="pip_yhgE_Cterm"/>
    <property type="match status" value="1"/>
</dbReference>
<evidence type="ECO:0000313" key="8">
    <source>
        <dbReference type="EMBL" id="EEC56127.1"/>
    </source>
</evidence>
<feature type="transmembrane region" description="Helical" evidence="6">
    <location>
        <begin position="544"/>
        <end position="567"/>
    </location>
</feature>
<dbReference type="PANTHER" id="PTHR43077">
    <property type="entry name" value="TRANSPORT PERMEASE YVFS-RELATED"/>
    <property type="match status" value="1"/>
</dbReference>
<keyword evidence="5" id="KW-0175">Coiled coil</keyword>
<feature type="transmembrane region" description="Helical" evidence="6">
    <location>
        <begin position="20"/>
        <end position="38"/>
    </location>
</feature>
<dbReference type="GO" id="GO:0016020">
    <property type="term" value="C:membrane"/>
    <property type="evidence" value="ECO:0007669"/>
    <property type="project" value="UniProtKB-SubCell"/>
</dbReference>
<evidence type="ECO:0000259" key="7">
    <source>
        <dbReference type="Pfam" id="PF12698"/>
    </source>
</evidence>
<feature type="transmembrane region" description="Helical" evidence="6">
    <location>
        <begin position="430"/>
        <end position="454"/>
    </location>
</feature>
<dbReference type="Pfam" id="PF12698">
    <property type="entry name" value="ABC2_membrane_3"/>
    <property type="match status" value="1"/>
</dbReference>
<comment type="subcellular location">
    <subcellularLocation>
        <location evidence="1">Membrane</location>
        <topology evidence="1">Multi-pass membrane protein</topology>
    </subcellularLocation>
</comment>
<keyword evidence="9" id="KW-1185">Reference proteome</keyword>
<dbReference type="InterPro" id="IPR051328">
    <property type="entry name" value="T7SS_ABC-Transporter"/>
</dbReference>
<protein>
    <recommendedName>
        <fullName evidence="7">ABC-2 type transporter transmembrane domain-containing protein</fullName>
    </recommendedName>
</protein>
<dbReference type="NCBIfam" id="TIGR03061">
    <property type="entry name" value="pip_yhgE_Nterm"/>
    <property type="match status" value="1"/>
</dbReference>
<dbReference type="PANTHER" id="PTHR43077:SF10">
    <property type="entry name" value="TRANSPORT PERMEASE PROTEIN"/>
    <property type="match status" value="1"/>
</dbReference>
<keyword evidence="2 6" id="KW-0812">Transmembrane</keyword>
<sequence length="587" mass="64064">MKNICNIFLADWKRISKNVVAVVVVIGLAILPALYAWFNILSNWDPYGQEATSRIKVAVASADKGAMVDGISINMGQNIIDALQTNNTIGWVFEDDTEAAVNGVYAGDYYAALIMPEDFSEKMTSFLTEDMSHPQIEYYTNQKKNAIAPKITDKAKTAVQQQVNSTFISTVAESLVKAADGVDDAAKEHGITSGNQTVLDVVTTKMELVSRQLEAYDTILTALISVTDSASSAINMAGQVSPDMSQTVLGNQRALDAMQDILKITSAGNIINSGVSGDLADGLGRISGTMDSIIGIYAQADGNIGRFSSLISSARINLQDTKSILNELQEEMDETLTQLNDIRDSGNYEMLLRLIGLDADKLGSFISSPVEIETEKIYPVENYGSAMASFYTVLSIWVGALILVAIIHVGVRPQKEHPQFSHTEAFFGRYITFFLIGQAQALLVTLGDLYYIGIQCVSPFKFWLAAAITSFVFSIFMYSLTVAFGNVGEALAVVIMVIQVAGAGCTFPIEVLPEVYRKIYEYLPFTYAMNAMKETVGGQYGMDYWKYLGILLIFAVIAVFIGLVVAIPCKKLNEKIEHSKHKSGVMI</sequence>
<name>B7AV86_9FIRM</name>
<reference evidence="8 9" key="1">
    <citation type="submission" date="2008-11" db="EMBL/GenBank/DDBJ databases">
        <title>Draft genome sequence of Bacteroides pectinophilus (ATCC 43243).</title>
        <authorList>
            <person name="Sudarsanam P."/>
            <person name="Ley R."/>
            <person name="Guruge J."/>
            <person name="Turnbaugh P.J."/>
            <person name="Mahowald M."/>
            <person name="Liep D."/>
            <person name="Gordon J."/>
        </authorList>
    </citation>
    <scope>NUCLEOTIDE SEQUENCE [LARGE SCALE GENOMIC DNA]</scope>
    <source>
        <strain evidence="8 9">ATCC 43243</strain>
    </source>
</reference>
<reference evidence="8 9" key="2">
    <citation type="submission" date="2008-11" db="EMBL/GenBank/DDBJ databases">
        <authorList>
            <person name="Fulton L."/>
            <person name="Clifton S."/>
            <person name="Fulton B."/>
            <person name="Xu J."/>
            <person name="Minx P."/>
            <person name="Pepin K.H."/>
            <person name="Johnson M."/>
            <person name="Bhonagiri V."/>
            <person name="Nash W.E."/>
            <person name="Mardis E.R."/>
            <person name="Wilson R.K."/>
        </authorList>
    </citation>
    <scope>NUCLEOTIDE SEQUENCE [LARGE SCALE GENOMIC DNA]</scope>
    <source>
        <strain evidence="8 9">ATCC 43243</strain>
    </source>
</reference>
<gene>
    <name evidence="8" type="ORF">BACPEC_02634</name>
</gene>
<evidence type="ECO:0000256" key="4">
    <source>
        <dbReference type="ARBA" id="ARBA00023136"/>
    </source>
</evidence>
<evidence type="ECO:0000256" key="2">
    <source>
        <dbReference type="ARBA" id="ARBA00022692"/>
    </source>
</evidence>
<dbReference type="InterPro" id="IPR017501">
    <property type="entry name" value="Phage_infect_YhgE_C"/>
</dbReference>
<keyword evidence="3 6" id="KW-1133">Transmembrane helix</keyword>
<dbReference type="GO" id="GO:0140359">
    <property type="term" value="F:ABC-type transporter activity"/>
    <property type="evidence" value="ECO:0007669"/>
    <property type="project" value="InterPro"/>
</dbReference>
<feature type="transmembrane region" description="Helical" evidence="6">
    <location>
        <begin position="490"/>
        <end position="509"/>
    </location>
</feature>
<feature type="coiled-coil region" evidence="5">
    <location>
        <begin position="311"/>
        <end position="345"/>
    </location>
</feature>
<evidence type="ECO:0000256" key="3">
    <source>
        <dbReference type="ARBA" id="ARBA00022989"/>
    </source>
</evidence>
<keyword evidence="4 6" id="KW-0472">Membrane</keyword>
<evidence type="ECO:0000256" key="5">
    <source>
        <dbReference type="SAM" id="Coils"/>
    </source>
</evidence>
<evidence type="ECO:0000313" key="9">
    <source>
        <dbReference type="Proteomes" id="UP000003136"/>
    </source>
</evidence>
<evidence type="ECO:0000256" key="6">
    <source>
        <dbReference type="SAM" id="Phobius"/>
    </source>
</evidence>
<proteinExistence type="predicted"/>
<comment type="caution">
    <text evidence="8">The sequence shown here is derived from an EMBL/GenBank/DDBJ whole genome shotgun (WGS) entry which is preliminary data.</text>
</comment>
<dbReference type="Gene3D" id="3.40.1710.10">
    <property type="entry name" value="abc type-2 transporter like domain"/>
    <property type="match status" value="1"/>
</dbReference>
<feature type="domain" description="ABC-2 type transporter transmembrane" evidence="7">
    <location>
        <begin position="280"/>
        <end position="563"/>
    </location>
</feature>
<organism evidence="8 9">
    <name type="scientific">[Bacteroides] pectinophilus ATCC 43243</name>
    <dbReference type="NCBI Taxonomy" id="483218"/>
    <lineage>
        <taxon>Bacteria</taxon>
        <taxon>Bacillati</taxon>
        <taxon>Bacillota</taxon>
        <taxon>Clostridia</taxon>
        <taxon>Eubacteriales</taxon>
    </lineage>
</organism>
<dbReference type="AlphaFoldDB" id="B7AV86"/>
<dbReference type="eggNOG" id="COG1511">
    <property type="taxonomic scope" value="Bacteria"/>
</dbReference>
<accession>B7AV86</accession>
<dbReference type="InterPro" id="IPR013525">
    <property type="entry name" value="ABC2_TM"/>
</dbReference>
<dbReference type="STRING" id="483218.BACPEC_02634"/>
<dbReference type="Proteomes" id="UP000003136">
    <property type="component" value="Unassembled WGS sequence"/>
</dbReference>